<sequence>MRLHHRWDDEDDRPEPDLQDPATAAALNRAARDVRTVKLVHLALVALGVVVLAVALLLAVV</sequence>
<comment type="caution">
    <text evidence="3">The sequence shown here is derived from an EMBL/GenBank/DDBJ whole genome shotgun (WGS) entry which is preliminary data.</text>
</comment>
<keyword evidence="2" id="KW-0812">Transmembrane</keyword>
<proteinExistence type="predicted"/>
<reference evidence="4" key="1">
    <citation type="journal article" date="2019" name="Int. J. Syst. Evol. Microbiol.">
        <title>The Global Catalogue of Microorganisms (GCM) 10K type strain sequencing project: providing services to taxonomists for standard genome sequencing and annotation.</title>
        <authorList>
            <consortium name="The Broad Institute Genomics Platform"/>
            <consortium name="The Broad Institute Genome Sequencing Center for Infectious Disease"/>
            <person name="Wu L."/>
            <person name="Ma J."/>
        </authorList>
    </citation>
    <scope>NUCLEOTIDE SEQUENCE [LARGE SCALE GENOMIC DNA]</scope>
    <source>
        <strain evidence="4">CCUG 54522</strain>
    </source>
</reference>
<feature type="region of interest" description="Disordered" evidence="1">
    <location>
        <begin position="1"/>
        <end position="21"/>
    </location>
</feature>
<evidence type="ECO:0000313" key="3">
    <source>
        <dbReference type="EMBL" id="MFC6042551.1"/>
    </source>
</evidence>
<dbReference type="EMBL" id="JBHSRJ010000003">
    <property type="protein sequence ID" value="MFC6042551.1"/>
    <property type="molecule type" value="Genomic_DNA"/>
</dbReference>
<name>A0ABW1LG91_9ACTN</name>
<keyword evidence="2" id="KW-1133">Transmembrane helix</keyword>
<evidence type="ECO:0000256" key="1">
    <source>
        <dbReference type="SAM" id="MobiDB-lite"/>
    </source>
</evidence>
<evidence type="ECO:0000256" key="2">
    <source>
        <dbReference type="SAM" id="Phobius"/>
    </source>
</evidence>
<gene>
    <name evidence="3" type="ORF">ACFPYL_05680</name>
</gene>
<keyword evidence="2" id="KW-0472">Membrane</keyword>
<organism evidence="3 4">
    <name type="scientific">Nocardioides hankookensis</name>
    <dbReference type="NCBI Taxonomy" id="443157"/>
    <lineage>
        <taxon>Bacteria</taxon>
        <taxon>Bacillati</taxon>
        <taxon>Actinomycetota</taxon>
        <taxon>Actinomycetes</taxon>
        <taxon>Propionibacteriales</taxon>
        <taxon>Nocardioidaceae</taxon>
        <taxon>Nocardioides</taxon>
    </lineage>
</organism>
<accession>A0ABW1LG91</accession>
<feature type="compositionally biased region" description="Acidic residues" evidence="1">
    <location>
        <begin position="9"/>
        <end position="18"/>
    </location>
</feature>
<feature type="transmembrane region" description="Helical" evidence="2">
    <location>
        <begin position="39"/>
        <end position="60"/>
    </location>
</feature>
<evidence type="ECO:0000313" key="4">
    <source>
        <dbReference type="Proteomes" id="UP001596135"/>
    </source>
</evidence>
<dbReference type="Proteomes" id="UP001596135">
    <property type="component" value="Unassembled WGS sequence"/>
</dbReference>
<protein>
    <submittedName>
        <fullName evidence="3">Uncharacterized protein</fullName>
    </submittedName>
</protein>
<keyword evidence="4" id="KW-1185">Reference proteome</keyword>
<dbReference type="RefSeq" id="WP_379151474.1">
    <property type="nucleotide sequence ID" value="NZ_JBHSRJ010000003.1"/>
</dbReference>